<gene>
    <name evidence="3" type="primary">LOC113404069</name>
</gene>
<dbReference type="RefSeq" id="XP_026500601.1">
    <property type="nucleotide sequence ID" value="XM_026644816.2"/>
</dbReference>
<dbReference type="Proteomes" id="UP001652626">
    <property type="component" value="Chromosome Z"/>
</dbReference>
<evidence type="ECO:0000256" key="1">
    <source>
        <dbReference type="SAM" id="MobiDB-lite"/>
    </source>
</evidence>
<feature type="compositionally biased region" description="Acidic residues" evidence="1">
    <location>
        <begin position="51"/>
        <end position="65"/>
    </location>
</feature>
<evidence type="ECO:0000313" key="2">
    <source>
        <dbReference type="Proteomes" id="UP001652626"/>
    </source>
</evidence>
<feature type="region of interest" description="Disordered" evidence="1">
    <location>
        <begin position="26"/>
        <end position="89"/>
    </location>
</feature>
<reference evidence="3" key="1">
    <citation type="submission" date="2025-08" db="UniProtKB">
        <authorList>
            <consortium name="RefSeq"/>
        </authorList>
    </citation>
    <scope>IDENTIFICATION</scope>
    <source>
        <tissue evidence="3">Whole body</tissue>
    </source>
</reference>
<accession>A0A8B8IXR9</accession>
<evidence type="ECO:0000313" key="3">
    <source>
        <dbReference type="RefSeq" id="XP_026500601.1"/>
    </source>
</evidence>
<dbReference type="GeneID" id="113404069"/>
<keyword evidence="2" id="KW-1185">Reference proteome</keyword>
<dbReference type="OrthoDB" id="6917327at2759"/>
<dbReference type="AlphaFoldDB" id="A0A8B8IXR9"/>
<organism evidence="2 3">
    <name type="scientific">Vanessa tameamea</name>
    <name type="common">Kamehameha butterfly</name>
    <dbReference type="NCBI Taxonomy" id="334116"/>
    <lineage>
        <taxon>Eukaryota</taxon>
        <taxon>Metazoa</taxon>
        <taxon>Ecdysozoa</taxon>
        <taxon>Arthropoda</taxon>
        <taxon>Hexapoda</taxon>
        <taxon>Insecta</taxon>
        <taxon>Pterygota</taxon>
        <taxon>Neoptera</taxon>
        <taxon>Endopterygota</taxon>
        <taxon>Lepidoptera</taxon>
        <taxon>Glossata</taxon>
        <taxon>Ditrysia</taxon>
        <taxon>Papilionoidea</taxon>
        <taxon>Nymphalidae</taxon>
        <taxon>Nymphalinae</taxon>
        <taxon>Vanessa</taxon>
    </lineage>
</organism>
<protein>
    <submittedName>
        <fullName evidence="3">Uncharacterized protein LOC113404069</fullName>
    </submittedName>
</protein>
<proteinExistence type="predicted"/>
<name>A0A8B8IXR9_VANTA</name>
<sequence length="154" mass="17398">MIDAEEYNETAVQPVDHQYAKATVVDNNPTMDCQNDEEEQELVGPFTGTPYDEDYEDDEEEEEPVEWTSPPPSPVPPLAFGIHGDFDDETYEEGNVTDLVYGLDNVAIDQTDAQTNNEVHYLGLYKFVYFLSKAEQESSDNNMQEAVATDQDTQ</sequence>